<dbReference type="OrthoDB" id="8559110at2"/>
<evidence type="ECO:0000259" key="8">
    <source>
        <dbReference type="Pfam" id="PF02706"/>
    </source>
</evidence>
<dbReference type="InterPro" id="IPR050445">
    <property type="entry name" value="Bact_polysacc_biosynth/exp"/>
</dbReference>
<evidence type="ECO:0000256" key="2">
    <source>
        <dbReference type="ARBA" id="ARBA00022475"/>
    </source>
</evidence>
<dbReference type="GO" id="GO:0004713">
    <property type="term" value="F:protein tyrosine kinase activity"/>
    <property type="evidence" value="ECO:0007669"/>
    <property type="project" value="TreeGrafter"/>
</dbReference>
<evidence type="ECO:0000259" key="9">
    <source>
        <dbReference type="Pfam" id="PF13807"/>
    </source>
</evidence>
<feature type="domain" description="Tyrosine-protein kinase G-rich" evidence="9">
    <location>
        <begin position="346"/>
        <end position="420"/>
    </location>
</feature>
<dbReference type="Pfam" id="PF13807">
    <property type="entry name" value="GNVR"/>
    <property type="match status" value="1"/>
</dbReference>
<keyword evidence="6" id="KW-0175">Coiled coil</keyword>
<keyword evidence="3 7" id="KW-0812">Transmembrane</keyword>
<proteinExistence type="predicted"/>
<keyword evidence="4 7" id="KW-1133">Transmembrane helix</keyword>
<dbReference type="AlphaFoldDB" id="A0A318H6T4"/>
<feature type="domain" description="Polysaccharide chain length determinant N-terminal" evidence="8">
    <location>
        <begin position="2"/>
        <end position="87"/>
    </location>
</feature>
<comment type="caution">
    <text evidence="10">The sequence shown here is derived from an EMBL/GenBank/DDBJ whole genome shotgun (WGS) entry which is preliminary data.</text>
</comment>
<reference evidence="10 11" key="1">
    <citation type="submission" date="2018-05" db="EMBL/GenBank/DDBJ databases">
        <title>Genomic Encyclopedia of Type Strains, Phase IV (KMG-IV): sequencing the most valuable type-strain genomes for metagenomic binning, comparative biology and taxonomic classification.</title>
        <authorList>
            <person name="Goeker M."/>
        </authorList>
    </citation>
    <scope>NUCLEOTIDE SEQUENCE [LARGE SCALE GENOMIC DNA]</scope>
    <source>
        <strain evidence="10 11">DSM 566</strain>
    </source>
</reference>
<keyword evidence="5 7" id="KW-0472">Membrane</keyword>
<keyword evidence="2" id="KW-1003">Cell membrane</keyword>
<organism evidence="10 11">
    <name type="scientific">Sphaerotilus hippei</name>
    <dbReference type="NCBI Taxonomy" id="744406"/>
    <lineage>
        <taxon>Bacteria</taxon>
        <taxon>Pseudomonadati</taxon>
        <taxon>Pseudomonadota</taxon>
        <taxon>Betaproteobacteria</taxon>
        <taxon>Burkholderiales</taxon>
        <taxon>Sphaerotilaceae</taxon>
        <taxon>Sphaerotilus</taxon>
    </lineage>
</organism>
<feature type="coiled-coil region" evidence="6">
    <location>
        <begin position="337"/>
        <end position="364"/>
    </location>
</feature>
<evidence type="ECO:0000256" key="5">
    <source>
        <dbReference type="ARBA" id="ARBA00023136"/>
    </source>
</evidence>
<evidence type="ECO:0000313" key="10">
    <source>
        <dbReference type="EMBL" id="PXW97150.1"/>
    </source>
</evidence>
<evidence type="ECO:0000256" key="3">
    <source>
        <dbReference type="ARBA" id="ARBA00022692"/>
    </source>
</evidence>
<evidence type="ECO:0000256" key="6">
    <source>
        <dbReference type="SAM" id="Coils"/>
    </source>
</evidence>
<dbReference type="InterPro" id="IPR032807">
    <property type="entry name" value="GNVR"/>
</dbReference>
<dbReference type="PANTHER" id="PTHR32309:SF13">
    <property type="entry name" value="FERRIC ENTEROBACTIN TRANSPORT PROTEIN FEPE"/>
    <property type="match status" value="1"/>
</dbReference>
<dbReference type="PANTHER" id="PTHR32309">
    <property type="entry name" value="TYROSINE-PROTEIN KINASE"/>
    <property type="match status" value="1"/>
</dbReference>
<sequence>MSIARLFLILRARWKAVLSSVLVMLAVALAITLSTTPAYTSTASVVVDLKGSDTQNTLAQGVTATSYMKTQGDVITSERVILRAIAALQLDKDPMMIERWRSKTGGVGSIETWLSDNIIENLVARPLRDSNVMSITYSSPDPKQSAAVANAVVKAYVDTILELRIEPARQYNTFFDGRAKELREDYERAQARLSEYERQQGLLSSDNRIDIEEARLSQLSSQVVDLQVSAANTSSRSSGSVGSEDRTQEVLSNSVISGIKTELTLKQSQYRQLQARLGEQHPQIVELRASIDELRTRIAEESRKVNGSLGVSSNVDQARLGIVRRELEAQRAKVMRLKSQRNEAAVLERDVQNAQKAYDAILARLQQTSLDSLNTQSNVSVLQAAKPPLRKSSPVTSLNLALGCVVGLIAGIAIALVREALDTRVRSEEDIAMTVDLPVLVDLSRGSSARPRLLAGVMKPNGGRTTNTLLSAPARTRS</sequence>
<name>A0A318H6T4_9BURK</name>
<evidence type="ECO:0000313" key="11">
    <source>
        <dbReference type="Proteomes" id="UP000247811"/>
    </source>
</evidence>
<keyword evidence="11" id="KW-1185">Reference proteome</keyword>
<dbReference type="GO" id="GO:0005886">
    <property type="term" value="C:plasma membrane"/>
    <property type="evidence" value="ECO:0007669"/>
    <property type="project" value="UniProtKB-SubCell"/>
</dbReference>
<dbReference type="InterPro" id="IPR003856">
    <property type="entry name" value="LPS_length_determ_N"/>
</dbReference>
<evidence type="ECO:0000256" key="7">
    <source>
        <dbReference type="SAM" id="Phobius"/>
    </source>
</evidence>
<protein>
    <submittedName>
        <fullName evidence="10">Chain length determinant protein EpsF</fullName>
    </submittedName>
</protein>
<evidence type="ECO:0000256" key="4">
    <source>
        <dbReference type="ARBA" id="ARBA00022989"/>
    </source>
</evidence>
<gene>
    <name evidence="10" type="ORF">C7444_105250</name>
</gene>
<dbReference type="RefSeq" id="WP_110400288.1">
    <property type="nucleotide sequence ID" value="NZ_QJJS01000005.1"/>
</dbReference>
<comment type="subcellular location">
    <subcellularLocation>
        <location evidence="1">Cell membrane</location>
        <topology evidence="1">Multi-pass membrane protein</topology>
    </subcellularLocation>
</comment>
<evidence type="ECO:0000256" key="1">
    <source>
        <dbReference type="ARBA" id="ARBA00004651"/>
    </source>
</evidence>
<dbReference type="Pfam" id="PF02706">
    <property type="entry name" value="Wzz"/>
    <property type="match status" value="1"/>
</dbReference>
<feature type="transmembrane region" description="Helical" evidence="7">
    <location>
        <begin position="398"/>
        <end position="417"/>
    </location>
</feature>
<dbReference type="Proteomes" id="UP000247811">
    <property type="component" value="Unassembled WGS sequence"/>
</dbReference>
<dbReference type="EMBL" id="QJJS01000005">
    <property type="protein sequence ID" value="PXW97150.1"/>
    <property type="molecule type" value="Genomic_DNA"/>
</dbReference>
<accession>A0A318H6T4</accession>